<dbReference type="STRING" id="83656.B1H18_24205"/>
<keyword evidence="1" id="KW-0418">Kinase</keyword>
<dbReference type="InterPro" id="IPR050267">
    <property type="entry name" value="Anti-sigma-factor_SerPK"/>
</dbReference>
<dbReference type="EMBL" id="MVFC01000025">
    <property type="protein sequence ID" value="OON74926.1"/>
    <property type="molecule type" value="Genomic_DNA"/>
</dbReference>
<organism evidence="4 5">
    <name type="scientific">Streptomyces tsukubensis</name>
    <dbReference type="NCBI Taxonomy" id="83656"/>
    <lineage>
        <taxon>Bacteria</taxon>
        <taxon>Bacillati</taxon>
        <taxon>Actinomycetota</taxon>
        <taxon>Actinomycetes</taxon>
        <taxon>Kitasatosporales</taxon>
        <taxon>Streptomycetaceae</taxon>
        <taxon>Streptomyces</taxon>
    </lineage>
</organism>
<proteinExistence type="predicted"/>
<feature type="compositionally biased region" description="Basic and acidic residues" evidence="2">
    <location>
        <begin position="107"/>
        <end position="119"/>
    </location>
</feature>
<feature type="domain" description="Histidine kinase/HSP90-like ATPase" evidence="3">
    <location>
        <begin position="146"/>
        <end position="254"/>
    </location>
</feature>
<dbReference type="InterPro" id="IPR003594">
    <property type="entry name" value="HATPase_dom"/>
</dbReference>
<keyword evidence="4" id="KW-0547">Nucleotide-binding</keyword>
<evidence type="ECO:0000313" key="4">
    <source>
        <dbReference type="EMBL" id="OON74926.1"/>
    </source>
</evidence>
<dbReference type="PANTHER" id="PTHR35526">
    <property type="entry name" value="ANTI-SIGMA-F FACTOR RSBW-RELATED"/>
    <property type="match status" value="1"/>
</dbReference>
<dbReference type="Gene3D" id="3.30.565.10">
    <property type="entry name" value="Histidine kinase-like ATPase, C-terminal domain"/>
    <property type="match status" value="1"/>
</dbReference>
<keyword evidence="4" id="KW-0067">ATP-binding</keyword>
<keyword evidence="1" id="KW-0723">Serine/threonine-protein kinase</keyword>
<dbReference type="SUPFAM" id="SSF55874">
    <property type="entry name" value="ATPase domain of HSP90 chaperone/DNA topoisomerase II/histidine kinase"/>
    <property type="match status" value="1"/>
</dbReference>
<evidence type="ECO:0000256" key="2">
    <source>
        <dbReference type="SAM" id="MobiDB-lite"/>
    </source>
</evidence>
<dbReference type="OrthoDB" id="4166172at2"/>
<keyword evidence="1" id="KW-0808">Transferase</keyword>
<gene>
    <name evidence="4" type="ORF">B1H18_24205</name>
</gene>
<dbReference type="AlphaFoldDB" id="A0A1V4A4S4"/>
<evidence type="ECO:0000256" key="1">
    <source>
        <dbReference type="ARBA" id="ARBA00022527"/>
    </source>
</evidence>
<dbReference type="Proteomes" id="UP000190539">
    <property type="component" value="Unassembled WGS sequence"/>
</dbReference>
<feature type="region of interest" description="Disordered" evidence="2">
    <location>
        <begin position="86"/>
        <end position="132"/>
    </location>
</feature>
<dbReference type="PANTHER" id="PTHR35526:SF3">
    <property type="entry name" value="ANTI-SIGMA-F FACTOR RSBW"/>
    <property type="match status" value="1"/>
</dbReference>
<sequence length="263" mass="27593">MAAPAVLGELTTSLSHRLCADRYRCGDIAAAVGTAETGPHTLPTTAERTDNGSPVAIFTDRNGDVGIVAERFSPFVRVPGSRAAALPTAAGAKPERGPSCGTAEPPDAARRPAGFRREPPPPIATVGPASDFVSGPTLGHGIEVAFASDKARVAEMRRITRDQLRCWRTSEALAGDIVLAVSELVTNAVCYGSGYVSLRVWPTTGELVVEVRDGAPQARAEIRRPGDDEVSGRGIFLVATLADRWGVSDGGATTWCLFSRRSG</sequence>
<accession>A0A1V4A4S4</accession>
<dbReference type="CDD" id="cd16936">
    <property type="entry name" value="HATPase_RsbW-like"/>
    <property type="match status" value="1"/>
</dbReference>
<comment type="caution">
    <text evidence="4">The sequence shown here is derived from an EMBL/GenBank/DDBJ whole genome shotgun (WGS) entry which is preliminary data.</text>
</comment>
<name>A0A1V4A4S4_9ACTN</name>
<dbReference type="GO" id="GO:0005524">
    <property type="term" value="F:ATP binding"/>
    <property type="evidence" value="ECO:0007669"/>
    <property type="project" value="UniProtKB-KW"/>
</dbReference>
<protein>
    <submittedName>
        <fullName evidence="4">ATP-binding protein</fullName>
    </submittedName>
</protein>
<dbReference type="InterPro" id="IPR036890">
    <property type="entry name" value="HATPase_C_sf"/>
</dbReference>
<dbReference type="GO" id="GO:0004674">
    <property type="term" value="F:protein serine/threonine kinase activity"/>
    <property type="evidence" value="ECO:0007669"/>
    <property type="project" value="UniProtKB-KW"/>
</dbReference>
<keyword evidence="5" id="KW-1185">Reference proteome</keyword>
<evidence type="ECO:0000259" key="3">
    <source>
        <dbReference type="Pfam" id="PF13581"/>
    </source>
</evidence>
<evidence type="ECO:0000313" key="5">
    <source>
        <dbReference type="Proteomes" id="UP000190539"/>
    </source>
</evidence>
<reference evidence="4 5" key="1">
    <citation type="submission" date="2017-02" db="EMBL/GenBank/DDBJ databases">
        <title>Draft Genome Sequence of Streptomyces tsukubaensis F601, a Producer of the immunosuppressant tacrolimus FK506.</title>
        <authorList>
            <person name="Zong G."/>
            <person name="Zhong C."/>
            <person name="Fu J."/>
            <person name="Qin R."/>
            <person name="Cao G."/>
        </authorList>
    </citation>
    <scope>NUCLEOTIDE SEQUENCE [LARGE SCALE GENOMIC DNA]</scope>
    <source>
        <strain evidence="4 5">F601</strain>
    </source>
</reference>
<dbReference type="Pfam" id="PF13581">
    <property type="entry name" value="HATPase_c_2"/>
    <property type="match status" value="1"/>
</dbReference>